<evidence type="ECO:0000313" key="1">
    <source>
        <dbReference type="EMBL" id="GBF32156.1"/>
    </source>
</evidence>
<comment type="caution">
    <text evidence="1">The sequence shown here is derived from an EMBL/GenBank/DDBJ whole genome shotgun (WGS) entry which is preliminary data.</text>
</comment>
<reference evidence="2" key="1">
    <citation type="submission" date="2018-02" db="EMBL/GenBank/DDBJ databases">
        <title>Genome sequence of Desulfocucumis palustris strain NAW-5.</title>
        <authorList>
            <person name="Watanabe M."/>
            <person name="Kojima H."/>
            <person name="Fukui M."/>
        </authorList>
    </citation>
    <scope>NUCLEOTIDE SEQUENCE [LARGE SCALE GENOMIC DNA]</scope>
    <source>
        <strain evidence="2">NAW-5</strain>
    </source>
</reference>
<protein>
    <submittedName>
        <fullName evidence="1">Uncharacterized protein</fullName>
    </submittedName>
</protein>
<accession>A0A2L2XD51</accession>
<organism evidence="1 2">
    <name type="scientific">Desulfocucumis palustris</name>
    <dbReference type="NCBI Taxonomy" id="1898651"/>
    <lineage>
        <taxon>Bacteria</taxon>
        <taxon>Bacillati</taxon>
        <taxon>Bacillota</taxon>
        <taxon>Clostridia</taxon>
        <taxon>Eubacteriales</taxon>
        <taxon>Desulfocucumaceae</taxon>
        <taxon>Desulfocucumis</taxon>
    </lineage>
</organism>
<sequence>MPAANPASHITSLKRRAGVLGMRSPSRAIKKGLLLLRPLYYSTTLFSNVSSRML</sequence>
<proteinExistence type="predicted"/>
<gene>
    <name evidence="1" type="ORF">DCCM_0347</name>
</gene>
<evidence type="ECO:0000313" key="2">
    <source>
        <dbReference type="Proteomes" id="UP000239549"/>
    </source>
</evidence>
<keyword evidence="2" id="KW-1185">Reference proteome</keyword>
<dbReference type="AlphaFoldDB" id="A0A2L2XD51"/>
<name>A0A2L2XD51_9FIRM</name>
<dbReference type="Proteomes" id="UP000239549">
    <property type="component" value="Unassembled WGS sequence"/>
</dbReference>
<dbReference type="EMBL" id="BFAV01000018">
    <property type="protein sequence ID" value="GBF32156.1"/>
    <property type="molecule type" value="Genomic_DNA"/>
</dbReference>